<feature type="transmembrane region" description="Helical" evidence="4">
    <location>
        <begin position="63"/>
        <end position="81"/>
    </location>
</feature>
<dbReference type="GO" id="GO:0140664">
    <property type="term" value="F:ATP-dependent DNA damage sensor activity"/>
    <property type="evidence" value="ECO:0007669"/>
    <property type="project" value="InterPro"/>
</dbReference>
<evidence type="ECO:0000256" key="3">
    <source>
        <dbReference type="ARBA" id="ARBA00023125"/>
    </source>
</evidence>
<dbReference type="SUPFAM" id="SSF48334">
    <property type="entry name" value="DNA repair protein MutS, domain III"/>
    <property type="match status" value="1"/>
</dbReference>
<organism evidence="6">
    <name type="scientific">Proteinivorax tanatarense</name>
    <dbReference type="NCBI Taxonomy" id="1260629"/>
    <lineage>
        <taxon>Bacteria</taxon>
        <taxon>Bacillati</taxon>
        <taxon>Bacillota</taxon>
        <taxon>Clostridia</taxon>
        <taxon>Eubacteriales</taxon>
        <taxon>Proteinivoracaceae</taxon>
        <taxon>Proteinivorax</taxon>
    </lineage>
</organism>
<dbReference type="PANTHER" id="PTHR11361:SF99">
    <property type="entry name" value="DNA MISMATCH REPAIR PROTEIN"/>
    <property type="match status" value="1"/>
</dbReference>
<dbReference type="EMBL" id="CP158367">
    <property type="protein sequence ID" value="XBX73901.1"/>
    <property type="molecule type" value="Genomic_DNA"/>
</dbReference>
<dbReference type="GO" id="GO:0030983">
    <property type="term" value="F:mismatched DNA binding"/>
    <property type="evidence" value="ECO:0007669"/>
    <property type="project" value="InterPro"/>
</dbReference>
<dbReference type="GO" id="GO:0005524">
    <property type="term" value="F:ATP binding"/>
    <property type="evidence" value="ECO:0007669"/>
    <property type="project" value="UniProtKB-KW"/>
</dbReference>
<dbReference type="InterPro" id="IPR007696">
    <property type="entry name" value="DNA_mismatch_repair_MutS_core"/>
</dbReference>
<keyword evidence="4" id="KW-0812">Transmembrane</keyword>
<evidence type="ECO:0000256" key="1">
    <source>
        <dbReference type="ARBA" id="ARBA00022741"/>
    </source>
</evidence>
<keyword evidence="1" id="KW-0547">Nucleotide-binding</keyword>
<keyword evidence="3" id="KW-0238">DNA-binding</keyword>
<dbReference type="InterPro" id="IPR045076">
    <property type="entry name" value="MutS"/>
</dbReference>
<dbReference type="InterPro" id="IPR027417">
    <property type="entry name" value="P-loop_NTPase"/>
</dbReference>
<proteinExistence type="predicted"/>
<feature type="domain" description="DNA mismatch repair proteins mutS family" evidence="5">
    <location>
        <begin position="420"/>
        <end position="594"/>
    </location>
</feature>
<gene>
    <name evidence="6" type="ORF">PRVXT_001917</name>
</gene>
<dbReference type="Gene3D" id="1.10.1420.10">
    <property type="match status" value="1"/>
</dbReference>
<dbReference type="Gene3D" id="3.40.50.300">
    <property type="entry name" value="P-loop containing nucleotide triphosphate hydrolases"/>
    <property type="match status" value="1"/>
</dbReference>
<evidence type="ECO:0000259" key="5">
    <source>
        <dbReference type="SMART" id="SM00534"/>
    </source>
</evidence>
<feature type="transmembrane region" description="Helical" evidence="4">
    <location>
        <begin position="214"/>
        <end position="234"/>
    </location>
</feature>
<evidence type="ECO:0000256" key="4">
    <source>
        <dbReference type="SAM" id="Phobius"/>
    </source>
</evidence>
<dbReference type="PANTHER" id="PTHR11361">
    <property type="entry name" value="DNA MISMATCH REPAIR PROTEIN MUTS FAMILY MEMBER"/>
    <property type="match status" value="1"/>
</dbReference>
<reference evidence="6" key="1">
    <citation type="journal article" date="2013" name="Extremophiles">
        <title>Proteinivorax tanatarense gen. nov., sp. nov., an anaerobic, haloalkaliphilic, proteolytic bacterium isolated from a decaying algal bloom, and proposal of Proteinivoraceae fam. nov.</title>
        <authorList>
            <person name="Kevbrin V."/>
            <person name="Boltyanskaya Y."/>
            <person name="Zhilina T."/>
            <person name="Kolganova T."/>
            <person name="Lavrentjeva E."/>
            <person name="Kuznetsov B."/>
        </authorList>
    </citation>
    <scope>NUCLEOTIDE SEQUENCE</scope>
    <source>
        <strain evidence="6">Z-910T</strain>
    </source>
</reference>
<reference evidence="6" key="2">
    <citation type="submission" date="2024-06" db="EMBL/GenBank/DDBJ databases">
        <authorList>
            <person name="Petrova K.O."/>
            <person name="Toshchakov S.V."/>
            <person name="Boltjanskaja Y.V."/>
            <person name="Kevbrin V."/>
        </authorList>
    </citation>
    <scope>NUCLEOTIDE SEQUENCE</scope>
    <source>
        <strain evidence="6">Z-910T</strain>
    </source>
</reference>
<evidence type="ECO:0000256" key="2">
    <source>
        <dbReference type="ARBA" id="ARBA00022840"/>
    </source>
</evidence>
<accession>A0AAU7VJ87</accession>
<feature type="transmembrane region" description="Helical" evidence="4">
    <location>
        <begin position="240"/>
        <end position="261"/>
    </location>
</feature>
<dbReference type="SMART" id="SM00534">
    <property type="entry name" value="MUTSac"/>
    <property type="match status" value="1"/>
</dbReference>
<protein>
    <submittedName>
        <fullName evidence="6">DNA mismatch repair protein</fullName>
    </submittedName>
</protein>
<keyword evidence="4" id="KW-1133">Transmembrane helix</keyword>
<dbReference type="GO" id="GO:0006298">
    <property type="term" value="P:mismatch repair"/>
    <property type="evidence" value="ECO:0007669"/>
    <property type="project" value="InterPro"/>
</dbReference>
<dbReference type="GO" id="GO:0005829">
    <property type="term" value="C:cytosol"/>
    <property type="evidence" value="ECO:0007669"/>
    <property type="project" value="TreeGrafter"/>
</dbReference>
<keyword evidence="2" id="KW-0067">ATP-binding</keyword>
<evidence type="ECO:0000313" key="6">
    <source>
        <dbReference type="EMBL" id="XBX73901.1"/>
    </source>
</evidence>
<dbReference type="AlphaFoldDB" id="A0AAU7VJ87"/>
<name>A0AAU7VJ87_9FIRM</name>
<dbReference type="CDD" id="cd03283">
    <property type="entry name" value="ABC_MutS-like"/>
    <property type="match status" value="1"/>
</dbReference>
<feature type="transmembrane region" description="Helical" evidence="4">
    <location>
        <begin position="37"/>
        <end position="57"/>
    </location>
</feature>
<sequence length="595" mass="68677">METLDNAKKVYNNRHKNYHKQYKSQQKKSSLYSNLRLLTALLALFGFISPLFIPGLYGYENYIGVFFVILFIVFIVVHGKVKEKEKYLSMLAQLNKQGIERLEGKWREFSDQGDEYIDEHHFFTYDLDVFGKNSLYQWINSTTTFLGRQKFTNILKKPPQDIELINYRQDAIQELAEAVDFRQNLQGYGLIFKDSLIDPTELINWTKEKVESSFFYSVLRFFPILTLAAAYFSYTSGMLAPFAMVAIIQTLIAISIFAKVGEKLQQLGKYKDQITANAHLIELIENHNFKSPLLIKLQKRLSRQGNASEKLKALDKVMSLLSIRFQQWYFLFNILTLWDTHCLLGLNRWKREHGAKVDVYIEVLASFDELSSFAVLNFENSDWTVPTITNRAQIMGENVGHPLIRKKERVTNDIAISDNSPILMITGSNMSGKSTYLRTVGINSLLAFCGAKVCANEFTISPMEICTSMRVQDDINSNVSSFYAELKRVRNILQHAKEGKRVLFLLDEIFKGTNSKDRHAGAKALIKELYNYKAMGLVSTHDLELADLENEIKLKNYHFTEHYINDDIKFDYKLREGVAKTFNAKYLMKKMGIDV</sequence>
<dbReference type="SUPFAM" id="SSF52540">
    <property type="entry name" value="P-loop containing nucleoside triphosphate hydrolases"/>
    <property type="match status" value="1"/>
</dbReference>
<dbReference type="InterPro" id="IPR000432">
    <property type="entry name" value="DNA_mismatch_repair_MutS_C"/>
</dbReference>
<dbReference type="RefSeq" id="WP_350342663.1">
    <property type="nucleotide sequence ID" value="NZ_CP158367.1"/>
</dbReference>
<dbReference type="Pfam" id="PF00488">
    <property type="entry name" value="MutS_V"/>
    <property type="match status" value="1"/>
</dbReference>
<keyword evidence="4" id="KW-0472">Membrane</keyword>
<dbReference type="InterPro" id="IPR036187">
    <property type="entry name" value="DNA_mismatch_repair_MutS_sf"/>
</dbReference>
<dbReference type="Pfam" id="PF05192">
    <property type="entry name" value="MutS_III"/>
    <property type="match status" value="1"/>
</dbReference>